<organism evidence="2 3">
    <name type="scientific">Mycolicibacterium hassiacum (strain DSM 44199 / CIP 105218 / JCM 12690 / 3849)</name>
    <name type="common">Mycobacterium hassiacum</name>
    <dbReference type="NCBI Taxonomy" id="1122247"/>
    <lineage>
        <taxon>Bacteria</taxon>
        <taxon>Bacillati</taxon>
        <taxon>Actinomycetota</taxon>
        <taxon>Actinomycetes</taxon>
        <taxon>Mycobacteriales</taxon>
        <taxon>Mycobacteriaceae</taxon>
        <taxon>Mycolicibacterium</taxon>
    </lineage>
</organism>
<name>K5BEP0_MYCHD</name>
<evidence type="ECO:0000313" key="2">
    <source>
        <dbReference type="EMBL" id="EKF22461.1"/>
    </source>
</evidence>
<reference evidence="2 3" key="1">
    <citation type="journal article" date="2012" name="J. Bacteriol.">
        <title>Genome sequence of Mycobacterium hassiacum DSM 44199, a rare source of heat-stable mycobacterial proteins.</title>
        <authorList>
            <person name="Tiago I."/>
            <person name="Maranha A."/>
            <person name="Mendes V."/>
            <person name="Alarico S."/>
            <person name="Moynihan P.J."/>
            <person name="Clarke A.J."/>
            <person name="Macedo-Ribeiro S."/>
            <person name="Pereira P.J."/>
            <person name="Empadinhas N."/>
        </authorList>
    </citation>
    <scope>NUCLEOTIDE SEQUENCE [LARGE SCALE GENOMIC DNA]</scope>
    <source>
        <strain evidence="3">DSM 44199 / CIP 105218 / JCM 12690 / 3849</strain>
    </source>
</reference>
<keyword evidence="3" id="KW-1185">Reference proteome</keyword>
<comment type="caution">
    <text evidence="2">The sequence shown here is derived from an EMBL/GenBank/DDBJ whole genome shotgun (WGS) entry which is preliminary data.</text>
</comment>
<feature type="region of interest" description="Disordered" evidence="1">
    <location>
        <begin position="1"/>
        <end position="40"/>
    </location>
</feature>
<proteinExistence type="predicted"/>
<dbReference type="Proteomes" id="UP000006265">
    <property type="component" value="Unassembled WGS sequence"/>
</dbReference>
<dbReference type="PATRIC" id="fig|1122247.3.peg.3390"/>
<evidence type="ECO:0000313" key="3">
    <source>
        <dbReference type="Proteomes" id="UP000006265"/>
    </source>
</evidence>
<dbReference type="AlphaFoldDB" id="K5BEP0"/>
<gene>
    <name evidence="2" type="ORF">C731_3534</name>
</gene>
<dbReference type="EMBL" id="AMRA01000097">
    <property type="protein sequence ID" value="EKF22461.1"/>
    <property type="molecule type" value="Genomic_DNA"/>
</dbReference>
<protein>
    <submittedName>
        <fullName evidence="2">Uncharacterized protein</fullName>
    </submittedName>
</protein>
<evidence type="ECO:0000256" key="1">
    <source>
        <dbReference type="SAM" id="MobiDB-lite"/>
    </source>
</evidence>
<sequence length="40" mass="3974">MARAPVRCNDPSPDETTDRPVPGGDSAVGGRAAPIAGRGV</sequence>
<accession>K5BEP0</accession>